<dbReference type="GO" id="GO:0055085">
    <property type="term" value="P:transmembrane transport"/>
    <property type="evidence" value="ECO:0007669"/>
    <property type="project" value="TreeGrafter"/>
</dbReference>
<dbReference type="Gene3D" id="2.40.160.20">
    <property type="match status" value="1"/>
</dbReference>
<evidence type="ECO:0000256" key="2">
    <source>
        <dbReference type="SAM" id="SignalP"/>
    </source>
</evidence>
<dbReference type="PANTHER" id="PTHR36920">
    <property type="match status" value="1"/>
</dbReference>
<name>A0A1G7D420_9RHOB</name>
<evidence type="ECO:0000313" key="4">
    <source>
        <dbReference type="Proteomes" id="UP000199628"/>
    </source>
</evidence>
<reference evidence="4" key="1">
    <citation type="submission" date="2016-10" db="EMBL/GenBank/DDBJ databases">
        <authorList>
            <person name="Varghese N."/>
            <person name="Submissions S."/>
        </authorList>
    </citation>
    <scope>NUCLEOTIDE SEQUENCE [LARGE SCALE GENOMIC DNA]</scope>
    <source>
        <strain evidence="4">CGMCC 1.9108</strain>
    </source>
</reference>
<proteinExistence type="inferred from homology"/>
<dbReference type="InterPro" id="IPR005618">
    <property type="entry name" value="OMPW"/>
</dbReference>
<feature type="signal peptide" evidence="2">
    <location>
        <begin position="1"/>
        <end position="18"/>
    </location>
</feature>
<dbReference type="PANTHER" id="PTHR36920:SF1">
    <property type="entry name" value="OUTER MEMBRANE PROTEIN W"/>
    <property type="match status" value="1"/>
</dbReference>
<accession>A0A1G7D420</accession>
<protein>
    <submittedName>
        <fullName evidence="3">OmpW family protein</fullName>
    </submittedName>
</protein>
<dbReference type="EMBL" id="FMZV01000020">
    <property type="protein sequence ID" value="SDE46241.1"/>
    <property type="molecule type" value="Genomic_DNA"/>
</dbReference>
<keyword evidence="4" id="KW-1185">Reference proteome</keyword>
<dbReference type="GO" id="GO:0019867">
    <property type="term" value="C:outer membrane"/>
    <property type="evidence" value="ECO:0007669"/>
    <property type="project" value="InterPro"/>
</dbReference>
<evidence type="ECO:0000256" key="1">
    <source>
        <dbReference type="ARBA" id="ARBA00009330"/>
    </source>
</evidence>
<evidence type="ECO:0000313" key="3">
    <source>
        <dbReference type="EMBL" id="SDE46241.1"/>
    </source>
</evidence>
<dbReference type="SUPFAM" id="SSF56925">
    <property type="entry name" value="OMPA-like"/>
    <property type="match status" value="1"/>
</dbReference>
<dbReference type="Proteomes" id="UP000199628">
    <property type="component" value="Unassembled WGS sequence"/>
</dbReference>
<organism evidence="3 4">
    <name type="scientific">Ruegeria marina</name>
    <dbReference type="NCBI Taxonomy" id="639004"/>
    <lineage>
        <taxon>Bacteria</taxon>
        <taxon>Pseudomonadati</taxon>
        <taxon>Pseudomonadota</taxon>
        <taxon>Alphaproteobacteria</taxon>
        <taxon>Rhodobacterales</taxon>
        <taxon>Roseobacteraceae</taxon>
        <taxon>Ruegeria</taxon>
    </lineage>
</organism>
<feature type="chain" id="PRO_5011551681" evidence="2">
    <location>
        <begin position="19"/>
        <end position="128"/>
    </location>
</feature>
<dbReference type="Pfam" id="PF03922">
    <property type="entry name" value="OmpW"/>
    <property type="match status" value="1"/>
</dbReference>
<dbReference type="AlphaFoldDB" id="A0A1G7D420"/>
<dbReference type="InterPro" id="IPR011250">
    <property type="entry name" value="OMP/PagP_B-barrel"/>
</dbReference>
<gene>
    <name evidence="3" type="ORF">SAMN04488239_12015</name>
</gene>
<comment type="similarity">
    <text evidence="1">Belongs to the OmpW/AlkL family.</text>
</comment>
<keyword evidence="2" id="KW-0732">Signal</keyword>
<sequence>MTRIAAAFAISTALATLADPLAAQSHGDWTVGVGYANPKSNNGTLAGGTATVDDSPRPIFTAEYLIRDNLGIELLAATPFEHDVSVSGIGYAGSVKHLPPTLSLNYRFPTQPASKPYVGLGVNYTTFF</sequence>
<dbReference type="STRING" id="639004.SAMN04488239_12015"/>